<organism evidence="3 4">
    <name type="scientific">Actinobaculum suis</name>
    <dbReference type="NCBI Taxonomy" id="1657"/>
    <lineage>
        <taxon>Bacteria</taxon>
        <taxon>Bacillati</taxon>
        <taxon>Actinomycetota</taxon>
        <taxon>Actinomycetes</taxon>
        <taxon>Actinomycetales</taxon>
        <taxon>Actinomycetaceae</taxon>
        <taxon>Actinobaculum</taxon>
    </lineage>
</organism>
<dbReference type="EMBL" id="UYIO01000001">
    <property type="protein sequence ID" value="VDG76780.1"/>
    <property type="molecule type" value="Genomic_DNA"/>
</dbReference>
<feature type="region of interest" description="Disordered" evidence="1">
    <location>
        <begin position="1"/>
        <end position="119"/>
    </location>
</feature>
<dbReference type="AlphaFoldDB" id="A0A7Z8Y9G8"/>
<comment type="caution">
    <text evidence="3">The sequence shown here is derived from an EMBL/GenBank/DDBJ whole genome shotgun (WGS) entry which is preliminary data.</text>
</comment>
<name>A0A7Z8Y9G8_9ACTO</name>
<accession>A0A7Z8Y9G8</accession>
<feature type="region of interest" description="Disordered" evidence="1">
    <location>
        <begin position="241"/>
        <end position="284"/>
    </location>
</feature>
<proteinExistence type="predicted"/>
<keyword evidence="2" id="KW-1133">Transmembrane helix</keyword>
<evidence type="ECO:0000256" key="2">
    <source>
        <dbReference type="SAM" id="Phobius"/>
    </source>
</evidence>
<keyword evidence="2" id="KW-0472">Membrane</keyword>
<keyword evidence="2" id="KW-0812">Transmembrane</keyword>
<dbReference type="RefSeq" id="WP_185934155.1">
    <property type="nucleotide sequence ID" value="NZ_UYIO01000001.1"/>
</dbReference>
<feature type="compositionally biased region" description="Low complexity" evidence="1">
    <location>
        <begin position="43"/>
        <end position="68"/>
    </location>
</feature>
<sequence>MSQNDESTTQNGATPLGGMPPSSQSAGAPQGPEVGSGAGAPGTGQPQAGQPNAWQPQAGQPQTAQPGGERPDQGQAYPGQPPVTAGAGTTGTSAFSAQPGSTPFSPQPGSTPFSPQPKKKKTGLIVGIIVAIIVIIAIVAAAFYFLGKGNGGAERWKPILELQAEFDPGYDQANIDKDAKCLAKETDGKISDNFFAMMDVVLSDNYDESKIPTDYSFDQMEKDAQEVDRAMVACGLQEEYDPDFEQEIIDGEEPGGDDAFGSDDAFDGEDAPGSGAGKRNNSSN</sequence>
<feature type="compositionally biased region" description="Polar residues" evidence="1">
    <location>
        <begin position="98"/>
        <end position="113"/>
    </location>
</feature>
<evidence type="ECO:0000256" key="1">
    <source>
        <dbReference type="SAM" id="MobiDB-lite"/>
    </source>
</evidence>
<evidence type="ECO:0000313" key="3">
    <source>
        <dbReference type="EMBL" id="VDG76780.1"/>
    </source>
</evidence>
<feature type="compositionally biased region" description="Polar residues" evidence="1">
    <location>
        <begin position="1"/>
        <end position="13"/>
    </location>
</feature>
<protein>
    <submittedName>
        <fullName evidence="3">Uncharacterized protein</fullName>
    </submittedName>
</protein>
<feature type="transmembrane region" description="Helical" evidence="2">
    <location>
        <begin position="124"/>
        <end position="146"/>
    </location>
</feature>
<evidence type="ECO:0000313" key="4">
    <source>
        <dbReference type="Proteomes" id="UP000269974"/>
    </source>
</evidence>
<reference evidence="3 4" key="1">
    <citation type="submission" date="2018-11" db="EMBL/GenBank/DDBJ databases">
        <authorList>
            <consortium name="Pathogen Informatics"/>
        </authorList>
    </citation>
    <scope>NUCLEOTIDE SEQUENCE [LARGE SCALE GENOMIC DNA]</scope>
    <source>
        <strain evidence="3 4">NCTC10327</strain>
    </source>
</reference>
<dbReference type="Proteomes" id="UP000269974">
    <property type="component" value="Unassembled WGS sequence"/>
</dbReference>
<gene>
    <name evidence="3" type="ORF">NCTC10327_01416</name>
</gene>
<feature type="compositionally biased region" description="Acidic residues" evidence="1">
    <location>
        <begin position="241"/>
        <end position="270"/>
    </location>
</feature>
<feature type="compositionally biased region" description="Low complexity" evidence="1">
    <location>
        <begin position="84"/>
        <end position="97"/>
    </location>
</feature>